<dbReference type="Proteomes" id="UP000015042">
    <property type="component" value="Chromosome"/>
</dbReference>
<dbReference type="InterPro" id="IPR011010">
    <property type="entry name" value="DNA_brk_join_enz"/>
</dbReference>
<reference evidence="2 3" key="1">
    <citation type="submission" date="2013-07" db="EMBL/GenBank/DDBJ databases">
        <title>Genome sequence of Salmonella bongori N268-08 - a rare clinical isolate.</title>
        <authorList>
            <person name="Marti R."/>
            <person name="Hagens S."/>
            <person name="Loessner M.J."/>
            <person name="Klumpp J."/>
        </authorList>
    </citation>
    <scope>NUCLEOTIDE SEQUENCE [LARGE SCALE GENOMIC DNA]</scope>
    <source>
        <strain evidence="2 3">N268-08</strain>
    </source>
</reference>
<dbReference type="HOGENOM" id="CLU_178640_0_0_6"/>
<accession>S5MUE3</accession>
<dbReference type="GO" id="GO:0006310">
    <property type="term" value="P:DNA recombination"/>
    <property type="evidence" value="ECO:0007669"/>
    <property type="project" value="UniProtKB-KW"/>
</dbReference>
<evidence type="ECO:0000313" key="3">
    <source>
        <dbReference type="Proteomes" id="UP000015042"/>
    </source>
</evidence>
<dbReference type="eggNOG" id="COG0582">
    <property type="taxonomic scope" value="Bacteria"/>
</dbReference>
<dbReference type="GO" id="GO:0003677">
    <property type="term" value="F:DNA binding"/>
    <property type="evidence" value="ECO:0007669"/>
    <property type="project" value="InterPro"/>
</dbReference>
<gene>
    <name evidence="2" type="ORF">A464_1022</name>
</gene>
<sequence length="97" mass="10734">MGENGKYVITNANGEKVTGRTLNKWWDKAKKAAEQKAGTPFGCTFHDIKAKAISDYKGSSRDKQLFSGHKTESQVLVYDRKVKVTPSLDIPAISQFA</sequence>
<evidence type="ECO:0000313" key="2">
    <source>
        <dbReference type="EMBL" id="AGR58208.1"/>
    </source>
</evidence>
<organism evidence="2 3">
    <name type="scientific">Salmonella bongori N268-08</name>
    <dbReference type="NCBI Taxonomy" id="1197719"/>
    <lineage>
        <taxon>Bacteria</taxon>
        <taxon>Pseudomonadati</taxon>
        <taxon>Pseudomonadota</taxon>
        <taxon>Gammaproteobacteria</taxon>
        <taxon>Enterobacterales</taxon>
        <taxon>Enterobacteriaceae</taxon>
        <taxon>Salmonella</taxon>
    </lineage>
</organism>
<dbReference type="PATRIC" id="fig|1197719.3.peg.1016"/>
<proteinExistence type="predicted"/>
<dbReference type="GO" id="GO:0015074">
    <property type="term" value="P:DNA integration"/>
    <property type="evidence" value="ECO:0007669"/>
    <property type="project" value="InterPro"/>
</dbReference>
<dbReference type="Gene3D" id="1.10.443.10">
    <property type="entry name" value="Intergrase catalytic core"/>
    <property type="match status" value="1"/>
</dbReference>
<dbReference type="AlphaFoldDB" id="S5MUE3"/>
<evidence type="ECO:0000256" key="1">
    <source>
        <dbReference type="ARBA" id="ARBA00023172"/>
    </source>
</evidence>
<keyword evidence="1" id="KW-0233">DNA recombination</keyword>
<dbReference type="InterPro" id="IPR013762">
    <property type="entry name" value="Integrase-like_cat_sf"/>
</dbReference>
<dbReference type="SUPFAM" id="SSF56349">
    <property type="entry name" value="DNA breaking-rejoining enzymes"/>
    <property type="match status" value="1"/>
</dbReference>
<dbReference type="EMBL" id="CP006608">
    <property type="protein sequence ID" value="AGR58208.1"/>
    <property type="molecule type" value="Genomic_DNA"/>
</dbReference>
<protein>
    <submittedName>
        <fullName evidence="2">Putative integrase</fullName>
    </submittedName>
</protein>
<name>S5MUE3_SALBN</name>
<dbReference type="KEGG" id="sbz:A464_1022"/>